<evidence type="ECO:0000256" key="3">
    <source>
        <dbReference type="ARBA" id="ARBA00023157"/>
    </source>
</evidence>
<comment type="caution">
    <text evidence="6">The sequence shown here is derived from an EMBL/GenBank/DDBJ whole genome shotgun (WGS) entry which is preliminary data.</text>
</comment>
<dbReference type="Proteomes" id="UP001501411">
    <property type="component" value="Unassembled WGS sequence"/>
</dbReference>
<gene>
    <name evidence="6" type="ORF">GCM10023231_28300</name>
</gene>
<evidence type="ECO:0000313" key="7">
    <source>
        <dbReference type="Proteomes" id="UP001501411"/>
    </source>
</evidence>
<keyword evidence="7" id="KW-1185">Reference proteome</keyword>
<dbReference type="InterPro" id="IPR036249">
    <property type="entry name" value="Thioredoxin-like_sf"/>
</dbReference>
<dbReference type="Gene3D" id="3.40.30.10">
    <property type="entry name" value="Glutaredoxin"/>
    <property type="match status" value="1"/>
</dbReference>
<dbReference type="PANTHER" id="PTHR42852">
    <property type="entry name" value="THIOL:DISULFIDE INTERCHANGE PROTEIN DSBE"/>
    <property type="match status" value="1"/>
</dbReference>
<feature type="domain" description="Thioredoxin" evidence="5">
    <location>
        <begin position="237"/>
        <end position="379"/>
    </location>
</feature>
<dbReference type="PANTHER" id="PTHR42852:SF6">
    <property type="entry name" value="THIOL:DISULFIDE INTERCHANGE PROTEIN DSBE"/>
    <property type="match status" value="1"/>
</dbReference>
<organism evidence="6 7">
    <name type="scientific">Olivibacter ginsenosidimutans</name>
    <dbReference type="NCBI Taxonomy" id="1176537"/>
    <lineage>
        <taxon>Bacteria</taxon>
        <taxon>Pseudomonadati</taxon>
        <taxon>Bacteroidota</taxon>
        <taxon>Sphingobacteriia</taxon>
        <taxon>Sphingobacteriales</taxon>
        <taxon>Sphingobacteriaceae</taxon>
        <taxon>Olivibacter</taxon>
    </lineage>
</organism>
<dbReference type="InterPro" id="IPR013766">
    <property type="entry name" value="Thioredoxin_domain"/>
</dbReference>
<accession>A0ABP9BN21</accession>
<dbReference type="Pfam" id="PF14289">
    <property type="entry name" value="DUF4369"/>
    <property type="match status" value="1"/>
</dbReference>
<dbReference type="EMBL" id="BAABIQ010000039">
    <property type="protein sequence ID" value="GAA4798000.1"/>
    <property type="molecule type" value="Genomic_DNA"/>
</dbReference>
<evidence type="ECO:0000256" key="1">
    <source>
        <dbReference type="ARBA" id="ARBA00004196"/>
    </source>
</evidence>
<evidence type="ECO:0000313" key="6">
    <source>
        <dbReference type="EMBL" id="GAA4798000.1"/>
    </source>
</evidence>
<dbReference type="SUPFAM" id="SSF52833">
    <property type="entry name" value="Thioredoxin-like"/>
    <property type="match status" value="1"/>
</dbReference>
<comment type="subcellular location">
    <subcellularLocation>
        <location evidence="1">Cell envelope</location>
    </subcellularLocation>
</comment>
<dbReference type="InterPro" id="IPR000866">
    <property type="entry name" value="AhpC/TSA"/>
</dbReference>
<dbReference type="CDD" id="cd02966">
    <property type="entry name" value="TlpA_like_family"/>
    <property type="match status" value="1"/>
</dbReference>
<evidence type="ECO:0000256" key="4">
    <source>
        <dbReference type="ARBA" id="ARBA00023284"/>
    </source>
</evidence>
<evidence type="ECO:0000256" key="2">
    <source>
        <dbReference type="ARBA" id="ARBA00022748"/>
    </source>
</evidence>
<name>A0ABP9BN21_9SPHI</name>
<dbReference type="PROSITE" id="PS51352">
    <property type="entry name" value="THIOREDOXIN_2"/>
    <property type="match status" value="1"/>
</dbReference>
<keyword evidence="4" id="KW-0676">Redox-active center</keyword>
<evidence type="ECO:0000259" key="5">
    <source>
        <dbReference type="PROSITE" id="PS51352"/>
    </source>
</evidence>
<keyword evidence="3" id="KW-1015">Disulfide bond</keyword>
<dbReference type="InterPro" id="IPR025380">
    <property type="entry name" value="DUF4369"/>
</dbReference>
<reference evidence="7" key="1">
    <citation type="journal article" date="2019" name="Int. J. Syst. Evol. Microbiol.">
        <title>The Global Catalogue of Microorganisms (GCM) 10K type strain sequencing project: providing services to taxonomists for standard genome sequencing and annotation.</title>
        <authorList>
            <consortium name="The Broad Institute Genomics Platform"/>
            <consortium name="The Broad Institute Genome Sequencing Center for Infectious Disease"/>
            <person name="Wu L."/>
            <person name="Ma J."/>
        </authorList>
    </citation>
    <scope>NUCLEOTIDE SEQUENCE [LARGE SCALE GENOMIC DNA]</scope>
    <source>
        <strain evidence="7">JCM 18200</strain>
    </source>
</reference>
<protein>
    <submittedName>
        <fullName evidence="6">TlpA disulfide reductase family protein</fullName>
    </submittedName>
</protein>
<dbReference type="InterPro" id="IPR050553">
    <property type="entry name" value="Thioredoxin_ResA/DsbE_sf"/>
</dbReference>
<proteinExistence type="predicted"/>
<sequence>MYHQVLRISFIFLVLMPVLTWAQEKIQLIGSVPFAKDGTKIMIQQAVPDRLKSTLTKDSTVIKGNQFRFDIPASGPEYFYLRIDKRNVGGVFLDVGTNHVMIADSLSKAFSTRNRISNDDYVLYKKTNRLLTDLEGSYRMKRIYYMQYSNGEHVDADTLSQKEKSMEEAFVKWRRSAREAVTDWIRKRPGSPINTKILYEQLDFMPEEEVKELANIIPDSQKTNTWAKELKYRIDSLFIGSTAPDFSQKDTEGVDIKLSDLRGKYVLLDFWAGWCVPCRKANVDLVSAFPKLKDRGFTILGVSLDNERQSWINAIKKDQLTWFNVSDLKGWDNPVRYGYYISSIPANYLIDPEGKIIAKNIPANELTNIIEPYIQKINSVN</sequence>
<keyword evidence="2" id="KW-0201">Cytochrome c-type biogenesis</keyword>
<dbReference type="Pfam" id="PF00578">
    <property type="entry name" value="AhpC-TSA"/>
    <property type="match status" value="1"/>
</dbReference>